<dbReference type="PANTHER" id="PTHR33734:SF11">
    <property type="entry name" value="LYSM DOMAIN-CONTAINING GPI-ANCHORED PROTEIN 2"/>
    <property type="match status" value="1"/>
</dbReference>
<evidence type="ECO:0000313" key="4">
    <source>
        <dbReference type="Proteomes" id="UP000515151"/>
    </source>
</evidence>
<keyword evidence="1" id="KW-0812">Transmembrane</keyword>
<dbReference type="InterPro" id="IPR018392">
    <property type="entry name" value="LysM"/>
</dbReference>
<evidence type="ECO:0000313" key="5">
    <source>
        <dbReference type="RefSeq" id="XP_031379388.1"/>
    </source>
</evidence>
<gene>
    <name evidence="5" type="primary">LOC116194660</name>
</gene>
<dbReference type="OrthoDB" id="2107166at2759"/>
<dbReference type="GeneID" id="116194660"/>
<dbReference type="PROSITE" id="PS51782">
    <property type="entry name" value="LYSM"/>
    <property type="match status" value="2"/>
</dbReference>
<dbReference type="AlphaFoldDB" id="A0A6P8CEW9"/>
<dbReference type="Pfam" id="PF01476">
    <property type="entry name" value="LysM"/>
    <property type="match status" value="2"/>
</dbReference>
<dbReference type="PANTHER" id="PTHR33734">
    <property type="entry name" value="LYSM DOMAIN-CONTAINING GPI-ANCHORED PROTEIN 2"/>
    <property type="match status" value="1"/>
</dbReference>
<feature type="transmembrane region" description="Helical" evidence="1">
    <location>
        <begin position="332"/>
        <end position="350"/>
    </location>
</feature>
<dbReference type="SMART" id="SM00257">
    <property type="entry name" value="LysM"/>
    <property type="match status" value="2"/>
</dbReference>
<reference evidence="4" key="1">
    <citation type="journal article" date="2020" name="Plant Biotechnol. J.">
        <title>The pomegranate (Punica granatum L.) draft genome dissects genetic divergence between soft- and hard-seeded cultivars.</title>
        <authorList>
            <person name="Luo X."/>
            <person name="Li H."/>
            <person name="Wu Z."/>
            <person name="Yao W."/>
            <person name="Zhao P."/>
            <person name="Cao D."/>
            <person name="Yu H."/>
            <person name="Li K."/>
            <person name="Poudel K."/>
            <person name="Zhao D."/>
            <person name="Zhang F."/>
            <person name="Xia X."/>
            <person name="Chen L."/>
            <person name="Wang Q."/>
            <person name="Jing D."/>
            <person name="Cao S."/>
        </authorList>
    </citation>
    <scope>NUCLEOTIDE SEQUENCE [LARGE SCALE GENOMIC DNA]</scope>
    <source>
        <strain evidence="4">cv. Tunisia</strain>
    </source>
</reference>
<dbReference type="InterPro" id="IPR036779">
    <property type="entry name" value="LysM_dom_sf"/>
</dbReference>
<feature type="chain" id="PRO_5027550469" evidence="2">
    <location>
        <begin position="24"/>
        <end position="351"/>
    </location>
</feature>
<keyword evidence="1" id="KW-0472">Membrane</keyword>
<dbReference type="CDD" id="cd00118">
    <property type="entry name" value="LysM"/>
    <property type="match status" value="1"/>
</dbReference>
<feature type="domain" description="LysM" evidence="3">
    <location>
        <begin position="106"/>
        <end position="153"/>
    </location>
</feature>
<evidence type="ECO:0000256" key="2">
    <source>
        <dbReference type="SAM" id="SignalP"/>
    </source>
</evidence>
<dbReference type="RefSeq" id="XP_031379388.1">
    <property type="nucleotide sequence ID" value="XM_031523528.1"/>
</dbReference>
<keyword evidence="1" id="KW-1133">Transmembrane helix</keyword>
<evidence type="ECO:0000259" key="3">
    <source>
        <dbReference type="PROSITE" id="PS51782"/>
    </source>
</evidence>
<evidence type="ECO:0000256" key="1">
    <source>
        <dbReference type="SAM" id="Phobius"/>
    </source>
</evidence>
<protein>
    <submittedName>
        <fullName evidence="5">LysM domain-containing GPI-anchored protein 2-like</fullName>
    </submittedName>
</protein>
<name>A0A6P8CEW9_PUNGR</name>
<reference evidence="5" key="2">
    <citation type="submission" date="2025-08" db="UniProtKB">
        <authorList>
            <consortium name="RefSeq"/>
        </authorList>
    </citation>
    <scope>IDENTIFICATION</scope>
    <source>
        <tissue evidence="5">Leaf</tissue>
    </source>
</reference>
<dbReference type="Gene3D" id="3.10.350.10">
    <property type="entry name" value="LysM domain"/>
    <property type="match status" value="2"/>
</dbReference>
<proteinExistence type="predicted"/>
<dbReference type="SUPFAM" id="SSF54106">
    <property type="entry name" value="LysM domain"/>
    <property type="match status" value="1"/>
</dbReference>
<feature type="signal peptide" evidence="2">
    <location>
        <begin position="1"/>
        <end position="23"/>
    </location>
</feature>
<organism evidence="4 5">
    <name type="scientific">Punica granatum</name>
    <name type="common">Pomegranate</name>
    <dbReference type="NCBI Taxonomy" id="22663"/>
    <lineage>
        <taxon>Eukaryota</taxon>
        <taxon>Viridiplantae</taxon>
        <taxon>Streptophyta</taxon>
        <taxon>Embryophyta</taxon>
        <taxon>Tracheophyta</taxon>
        <taxon>Spermatophyta</taxon>
        <taxon>Magnoliopsida</taxon>
        <taxon>eudicotyledons</taxon>
        <taxon>Gunneridae</taxon>
        <taxon>Pentapetalae</taxon>
        <taxon>rosids</taxon>
        <taxon>malvids</taxon>
        <taxon>Myrtales</taxon>
        <taxon>Lythraceae</taxon>
        <taxon>Punica</taxon>
    </lineage>
</organism>
<keyword evidence="4" id="KW-1185">Reference proteome</keyword>
<keyword evidence="2" id="KW-0732">Signal</keyword>
<accession>A0A6P8CEW9</accession>
<feature type="domain" description="LysM" evidence="3">
    <location>
        <begin position="170"/>
        <end position="214"/>
    </location>
</feature>
<sequence length="351" mass="36793">MGFATVIPGLLFLICATLGPALTAALGFSCNSTASCHGLVGYKAPNETTLAAVQSLFGVPHLRSILGANDLLESTPANATVRQGQIIRIPFDCSCSNGTGTSRKIPVYTVRSNDILSDIATNVFSSLVTFLDIAAASNITNPNIINVGQHLKIPLPCSCDPVDGEKVVHYAHLVASGSSVEEISRQFNVSADALLRLNKLASDSDLEADVAIDVPLKACSSMISNDSLDSSLLVSNGTYVFTANNCVKCSCSFANNMTLQCQPSQISPSNGSVCPSMLCQGTDLYIGNSTISSCNRTTCNYAGYKGQAILTSLANESTCPAGGAGKINPGAFSWNFLVTLLLMVLFLLRVQ</sequence>
<dbReference type="Proteomes" id="UP000515151">
    <property type="component" value="Chromosome 2"/>
</dbReference>